<evidence type="ECO:0000256" key="5">
    <source>
        <dbReference type="ARBA" id="ARBA00022806"/>
    </source>
</evidence>
<dbReference type="GO" id="GO:0009338">
    <property type="term" value="C:exodeoxyribonuclease V complex"/>
    <property type="evidence" value="ECO:0007669"/>
    <property type="project" value="InterPro"/>
</dbReference>
<gene>
    <name evidence="12" type="ORF">UFOPK2925_00573</name>
</gene>
<dbReference type="GO" id="GO:0006302">
    <property type="term" value="P:double-strand break repair"/>
    <property type="evidence" value="ECO:0007669"/>
    <property type="project" value="InterPro"/>
</dbReference>
<keyword evidence="3" id="KW-0227">DNA damage</keyword>
<dbReference type="PANTHER" id="PTHR43788">
    <property type="entry name" value="DNA2/NAM7 HELICASE FAMILY MEMBER"/>
    <property type="match status" value="1"/>
</dbReference>
<evidence type="ECO:0000313" key="12">
    <source>
        <dbReference type="EMBL" id="CAB4776557.1"/>
    </source>
</evidence>
<evidence type="ECO:0000256" key="7">
    <source>
        <dbReference type="ARBA" id="ARBA00022840"/>
    </source>
</evidence>
<evidence type="ECO:0000256" key="2">
    <source>
        <dbReference type="ARBA" id="ARBA00022741"/>
    </source>
</evidence>
<accession>A0A6J6W1A6</accession>
<dbReference type="CDD" id="cd18809">
    <property type="entry name" value="SF1_C_RecD"/>
    <property type="match status" value="1"/>
</dbReference>
<evidence type="ECO:0000256" key="6">
    <source>
        <dbReference type="ARBA" id="ARBA00022839"/>
    </source>
</evidence>
<dbReference type="Pfam" id="PF13604">
    <property type="entry name" value="AAA_30"/>
    <property type="match status" value="1"/>
</dbReference>
<proteinExistence type="inferred from homology"/>
<dbReference type="NCBIfam" id="TIGR01447">
    <property type="entry name" value="recD"/>
    <property type="match status" value="1"/>
</dbReference>
<keyword evidence="6" id="KW-0269">Exonuclease</keyword>
<dbReference type="Gene3D" id="1.10.10.1020">
    <property type="entry name" value="RecBCD complex, subunit RecD, N-terminal domain"/>
    <property type="match status" value="1"/>
</dbReference>
<protein>
    <submittedName>
        <fullName evidence="12">Unannotated protein</fullName>
    </submittedName>
</protein>
<dbReference type="GO" id="GO:0005524">
    <property type="term" value="F:ATP binding"/>
    <property type="evidence" value="ECO:0007669"/>
    <property type="project" value="UniProtKB-KW"/>
</dbReference>
<evidence type="ECO:0000256" key="8">
    <source>
        <dbReference type="ARBA" id="ARBA00023125"/>
    </source>
</evidence>
<evidence type="ECO:0000256" key="3">
    <source>
        <dbReference type="ARBA" id="ARBA00022763"/>
    </source>
</evidence>
<evidence type="ECO:0000259" key="11">
    <source>
        <dbReference type="Pfam" id="PF13538"/>
    </source>
</evidence>
<dbReference type="SUPFAM" id="SSF52540">
    <property type="entry name" value="P-loop containing nucleoside triphosphate hydrolases"/>
    <property type="match status" value="1"/>
</dbReference>
<organism evidence="12">
    <name type="scientific">freshwater metagenome</name>
    <dbReference type="NCBI Taxonomy" id="449393"/>
    <lineage>
        <taxon>unclassified sequences</taxon>
        <taxon>metagenomes</taxon>
        <taxon>ecological metagenomes</taxon>
    </lineage>
</organism>
<keyword evidence="1" id="KW-0540">Nuclease</keyword>
<keyword evidence="8" id="KW-0238">DNA-binding</keyword>
<name>A0A6J6W1A6_9ZZZZ</name>
<evidence type="ECO:0000256" key="1">
    <source>
        <dbReference type="ARBA" id="ARBA00022722"/>
    </source>
</evidence>
<dbReference type="PANTHER" id="PTHR43788:SF6">
    <property type="entry name" value="DNA HELICASE B"/>
    <property type="match status" value="1"/>
</dbReference>
<keyword evidence="2" id="KW-0547">Nucleotide-binding</keyword>
<sequence length="607" mass="64111">MSAQEMGQEINQEGYSYVTGLIDYGILSSTERLAADLIARRWQVSDPVISFATAIAVWADRTGHVGVDLSRIEIVLGQARRTPGNSTPANTSDVYDVDGLPPLPSAQAIRTALRSRPDIVRLLPDSPGTHAQAAADLSPLVLWRDRLYTQRQFVDERSVAEQIQARCVDAVIGNRAAADAFLDTAAKALDESQRGAVEMVLSRRLTIITGGPGTGKTYTLARALGALLSAEPNLEIALCAPTGKAATRMQESIAAAIDEDFGVTAETLSALKPLTIHGLLGARGISTRFRHDAARPLRHDVVVIDEASMVSLQLTARTLEAINPNARIVLIGDPDQLSSVEAGSVLGDIADAEGSSIRASISTLSTGHRAGEAIVTLAQAIRDGDEAAVREAFANSPDRLVLVETNKSGPTNVAEHLANAIAASISARNYAVSGDGVSAHAASVSHRVLCGHRAGPAGVSDWNDYFQQSIGCTGSNYAGRPLIITQNNPVTGLVNGDTGIMISRGGRTQAWFPPRQAGSEPMEFQQVQLPPVETAFAITIHKSQGSEYRHVIVVLPPDGSPLLTRELLYTAITRAKESVTLIGTASALTKAIGTVTERGSGLIEALS</sequence>
<keyword evidence="5" id="KW-0347">Helicase</keyword>
<keyword evidence="7" id="KW-0067">ATP-binding</keyword>
<dbReference type="CDD" id="cd17933">
    <property type="entry name" value="DEXSc_RecD-like"/>
    <property type="match status" value="1"/>
</dbReference>
<dbReference type="InterPro" id="IPR050534">
    <property type="entry name" value="Coronavir_polyprotein_1ab"/>
</dbReference>
<evidence type="ECO:0000256" key="4">
    <source>
        <dbReference type="ARBA" id="ARBA00022801"/>
    </source>
</evidence>
<dbReference type="GO" id="GO:0006310">
    <property type="term" value="P:DNA recombination"/>
    <property type="evidence" value="ECO:0007669"/>
    <property type="project" value="InterPro"/>
</dbReference>
<dbReference type="InterPro" id="IPR027785">
    <property type="entry name" value="UvrD-like_helicase_C"/>
</dbReference>
<keyword evidence="10" id="KW-0413">Isomerase</keyword>
<evidence type="ECO:0000256" key="10">
    <source>
        <dbReference type="ARBA" id="ARBA00023235"/>
    </source>
</evidence>
<dbReference type="GO" id="GO:0008854">
    <property type="term" value="F:exodeoxyribonuclease V activity"/>
    <property type="evidence" value="ECO:0007669"/>
    <property type="project" value="InterPro"/>
</dbReference>
<dbReference type="GO" id="GO:0017116">
    <property type="term" value="F:single-stranded DNA helicase activity"/>
    <property type="evidence" value="ECO:0007669"/>
    <property type="project" value="TreeGrafter"/>
</dbReference>
<dbReference type="Gene3D" id="3.40.50.300">
    <property type="entry name" value="P-loop containing nucleotide triphosphate hydrolases"/>
    <property type="match status" value="3"/>
</dbReference>
<feature type="domain" description="UvrD-like helicase C-terminal" evidence="11">
    <location>
        <begin position="535"/>
        <end position="582"/>
    </location>
</feature>
<dbReference type="HAMAP" id="MF_01487">
    <property type="entry name" value="RecD"/>
    <property type="match status" value="1"/>
</dbReference>
<dbReference type="InterPro" id="IPR006344">
    <property type="entry name" value="RecD"/>
</dbReference>
<dbReference type="GO" id="GO:0003677">
    <property type="term" value="F:DNA binding"/>
    <property type="evidence" value="ECO:0007669"/>
    <property type="project" value="UniProtKB-KW"/>
</dbReference>
<evidence type="ECO:0000256" key="9">
    <source>
        <dbReference type="ARBA" id="ARBA00023204"/>
    </source>
</evidence>
<dbReference type="Pfam" id="PF13538">
    <property type="entry name" value="UvrD_C_2"/>
    <property type="match status" value="1"/>
</dbReference>
<dbReference type="InterPro" id="IPR041851">
    <property type="entry name" value="RecD_N_sf"/>
</dbReference>
<dbReference type="EMBL" id="CAEZZU010000065">
    <property type="protein sequence ID" value="CAB4776557.1"/>
    <property type="molecule type" value="Genomic_DNA"/>
</dbReference>
<dbReference type="AlphaFoldDB" id="A0A6J6W1A6"/>
<keyword evidence="4" id="KW-0378">Hydrolase</keyword>
<dbReference type="InterPro" id="IPR027417">
    <property type="entry name" value="P-loop_NTPase"/>
</dbReference>
<keyword evidence="9" id="KW-0234">DNA repair</keyword>
<reference evidence="12" key="1">
    <citation type="submission" date="2020-05" db="EMBL/GenBank/DDBJ databases">
        <authorList>
            <person name="Chiriac C."/>
            <person name="Salcher M."/>
            <person name="Ghai R."/>
            <person name="Kavagutti S V."/>
        </authorList>
    </citation>
    <scope>NUCLEOTIDE SEQUENCE</scope>
</reference>